<dbReference type="InterPro" id="IPR024599">
    <property type="entry name" value="RB_N"/>
</dbReference>
<evidence type="ECO:0000256" key="1">
    <source>
        <dbReference type="ARBA" id="ARBA00004123"/>
    </source>
</evidence>
<dbReference type="GO" id="GO:0005634">
    <property type="term" value="C:nucleus"/>
    <property type="evidence" value="ECO:0007669"/>
    <property type="project" value="UniProtKB-SubCell"/>
</dbReference>
<organism evidence="10">
    <name type="scientific">Lygus hesperus</name>
    <name type="common">Western plant bug</name>
    <dbReference type="NCBI Taxonomy" id="30085"/>
    <lineage>
        <taxon>Eukaryota</taxon>
        <taxon>Metazoa</taxon>
        <taxon>Ecdysozoa</taxon>
        <taxon>Arthropoda</taxon>
        <taxon>Hexapoda</taxon>
        <taxon>Insecta</taxon>
        <taxon>Pterygota</taxon>
        <taxon>Neoptera</taxon>
        <taxon>Paraneoptera</taxon>
        <taxon>Hemiptera</taxon>
        <taxon>Heteroptera</taxon>
        <taxon>Panheteroptera</taxon>
        <taxon>Cimicomorpha</taxon>
        <taxon>Miridae</taxon>
        <taxon>Mirini</taxon>
        <taxon>Lygus</taxon>
    </lineage>
</organism>
<accession>A0A146MGK1</accession>
<dbReference type="GO" id="GO:0000785">
    <property type="term" value="C:chromatin"/>
    <property type="evidence" value="ECO:0007669"/>
    <property type="project" value="TreeGrafter"/>
</dbReference>
<reference evidence="10" key="1">
    <citation type="journal article" date="2016" name="Gigascience">
        <title>De novo construction of an expanded transcriptome assembly for the western tarnished plant bug, Lygus hesperus.</title>
        <authorList>
            <person name="Tassone E.E."/>
            <person name="Geib S.M."/>
            <person name="Hall B."/>
            <person name="Fabrick J.A."/>
            <person name="Brent C.S."/>
            <person name="Hull J.J."/>
        </authorList>
    </citation>
    <scope>NUCLEOTIDE SEQUENCE</scope>
</reference>
<comment type="similarity">
    <text evidence="2">Belongs to the retinoblastoma protein (RB) family.</text>
</comment>
<dbReference type="Gene3D" id="1.10.472.10">
    <property type="entry name" value="Cyclin-like"/>
    <property type="match status" value="2"/>
</dbReference>
<proteinExistence type="inferred from homology"/>
<evidence type="ECO:0000256" key="7">
    <source>
        <dbReference type="ARBA" id="ARBA00023306"/>
    </source>
</evidence>
<dbReference type="AlphaFoldDB" id="A0A146MGK1"/>
<dbReference type="Pfam" id="PF01857">
    <property type="entry name" value="RB_B"/>
    <property type="match status" value="1"/>
</dbReference>
<dbReference type="InterPro" id="IPR036915">
    <property type="entry name" value="Cyclin-like_sf"/>
</dbReference>
<evidence type="ECO:0000256" key="2">
    <source>
        <dbReference type="ARBA" id="ARBA00009475"/>
    </source>
</evidence>
<dbReference type="InterPro" id="IPR002720">
    <property type="entry name" value="RB_A"/>
</dbReference>
<dbReference type="GO" id="GO:0030154">
    <property type="term" value="P:cell differentiation"/>
    <property type="evidence" value="ECO:0007669"/>
    <property type="project" value="TreeGrafter"/>
</dbReference>
<keyword evidence="4" id="KW-0805">Transcription regulation</keyword>
<keyword evidence="3" id="KW-0678">Repressor</keyword>
<dbReference type="GO" id="GO:0006357">
    <property type="term" value="P:regulation of transcription by RNA polymerase II"/>
    <property type="evidence" value="ECO:0007669"/>
    <property type="project" value="InterPro"/>
</dbReference>
<dbReference type="EMBL" id="GDHC01000284">
    <property type="protein sequence ID" value="JAQ18345.1"/>
    <property type="molecule type" value="Transcribed_RNA"/>
</dbReference>
<evidence type="ECO:0000256" key="6">
    <source>
        <dbReference type="ARBA" id="ARBA00023242"/>
    </source>
</evidence>
<dbReference type="Pfam" id="PF01858">
    <property type="entry name" value="RB_A"/>
    <property type="match status" value="1"/>
</dbReference>
<name>A0A146MGK1_LYGHE</name>
<keyword evidence="7" id="KW-0131">Cell cycle</keyword>
<dbReference type="SUPFAM" id="SSF47954">
    <property type="entry name" value="Cyclin-like"/>
    <property type="match status" value="2"/>
</dbReference>
<dbReference type="Pfam" id="PF11934">
    <property type="entry name" value="DUF3452"/>
    <property type="match status" value="1"/>
</dbReference>
<dbReference type="PANTHER" id="PTHR13742">
    <property type="entry name" value="RETINOBLASTOMA-ASSOCIATED PROTEIN RB -RELATED"/>
    <property type="match status" value="1"/>
</dbReference>
<dbReference type="GO" id="GO:0000977">
    <property type="term" value="F:RNA polymerase II transcription regulatory region sequence-specific DNA binding"/>
    <property type="evidence" value="ECO:0007669"/>
    <property type="project" value="TreeGrafter"/>
</dbReference>
<evidence type="ECO:0000259" key="8">
    <source>
        <dbReference type="SMART" id="SM01367"/>
    </source>
</evidence>
<dbReference type="InterPro" id="IPR002719">
    <property type="entry name" value="RB_B"/>
</dbReference>
<gene>
    <name evidence="10" type="primary">Rbl1</name>
    <name evidence="10" type="ORF">g.76789</name>
</gene>
<dbReference type="SMART" id="SM01367">
    <property type="entry name" value="DUF3452"/>
    <property type="match status" value="1"/>
</dbReference>
<comment type="subcellular location">
    <subcellularLocation>
        <location evidence="1">Nucleus</location>
    </subcellularLocation>
</comment>
<dbReference type="InterPro" id="IPR028309">
    <property type="entry name" value="RB_fam"/>
</dbReference>
<keyword evidence="6" id="KW-0539">Nucleus</keyword>
<evidence type="ECO:0000256" key="5">
    <source>
        <dbReference type="ARBA" id="ARBA00023163"/>
    </source>
</evidence>
<dbReference type="Gene3D" id="1.10.472.140">
    <property type="match status" value="1"/>
</dbReference>
<sequence>MGLSEDVERKLLKTHNENIKALNLDKSSASEAWKALLEISDSYILEGEPLHWLGCTTYIACKSSFTPTVSKPNVVVQGNLVSLTRLLRIIDLSLIDFFLKMRKCAALLSLSEDFKEHMEKLEKNFNVSMVLFRKFQPIFSDVFRMENVDVQKPGTKAKKLKTHPPSCWRIMDFTWTLFICVKANVNNITDDLVNSYHLLLACIDLVYANVYVSGRKEMLKANISSTPEKLNFTEISDLPCIIDYLCKTHDGIIVDVKSVKEYCLRKYVKKLFEDKIIRGNDRLLTEVMEFTTFESNMKALGKLYEEYTLSLGGVDERVFLGYSSNMCNIGNFGMYGNGNAQEIREQLEARRKQNALQGRVGPPLTPLSGKRYLKHNDNNSSISENNSFSLHSSLMARDPGPAEITLKIIKNCPKKPILVSTVDGLIATLHTKLLTPQPGAPPIQDKSALKEIRNVSDLSAKLFYKFLDSILPGETKKPTFDPNVMLNNEQLIKALFACAAEVVLYTSKITKKFPWILDTLSIPPYYCYKVIEVIVTYEDLLTRELVKHLNAVEESILESLAWSSTSPLWKALVDSGLPVPSCEDVVQEGAVEYTEVTGNKAGGVDKLAELASKSSVLTNSPGAPLADKFMSPIKGKRPYPDDDTNGPPPLKVIGMSKPDCFIQIESADDGKTDAQKCTKENKKPKRTGSTSLFFRKFYYLAVVRMLDMCNQLGLSDIELRRKIWTCFELTIVNHVGLMWNRHLDQLLMCSIYVICKIGDRDPSFVGMMKCYRNQPQCQWQVYRQVLINPDKTLEDIKKDLDDPPQTVEERGDIIRFYNEVFIHKVKELTRKFRNSADDRIVLSPILVGKSTPVNGPRRVSEKHPLYLRALINRSPNSGAQLHYRFSSSPAKDLHAINNMVCKAEYKKPKILKDDSSELKDHSNSISQKVKDIYADRISLKKQDLEKQK</sequence>
<dbReference type="GO" id="GO:2000134">
    <property type="term" value="P:negative regulation of G1/S transition of mitotic cell cycle"/>
    <property type="evidence" value="ECO:0007669"/>
    <property type="project" value="TreeGrafter"/>
</dbReference>
<evidence type="ECO:0000256" key="4">
    <source>
        <dbReference type="ARBA" id="ARBA00023015"/>
    </source>
</evidence>
<dbReference type="PANTHER" id="PTHR13742:SF17">
    <property type="entry name" value="RE32990P-RELATED"/>
    <property type="match status" value="1"/>
</dbReference>
<evidence type="ECO:0000256" key="3">
    <source>
        <dbReference type="ARBA" id="ARBA00022491"/>
    </source>
</evidence>
<dbReference type="SMART" id="SM01368">
    <property type="entry name" value="RB_A"/>
    <property type="match status" value="1"/>
</dbReference>
<keyword evidence="5" id="KW-0804">Transcription</keyword>
<feature type="domain" description="Retinoblastoma-associated protein N-terminal" evidence="8">
    <location>
        <begin position="64"/>
        <end position="209"/>
    </location>
</feature>
<dbReference type="GO" id="GO:0005667">
    <property type="term" value="C:transcription regulator complex"/>
    <property type="evidence" value="ECO:0007669"/>
    <property type="project" value="TreeGrafter"/>
</dbReference>
<evidence type="ECO:0000259" key="9">
    <source>
        <dbReference type="SMART" id="SM01368"/>
    </source>
</evidence>
<protein>
    <submittedName>
        <fullName evidence="10">Retinoblastoma-like protein 1</fullName>
    </submittedName>
</protein>
<feature type="domain" description="Retinoblastoma-associated protein A-box" evidence="9">
    <location>
        <begin position="380"/>
        <end position="572"/>
    </location>
</feature>
<evidence type="ECO:0000313" key="10">
    <source>
        <dbReference type="EMBL" id="JAQ18345.1"/>
    </source>
</evidence>